<sequence>MASPILIAQQIFSALSNSNSNHIGCLNATATNATLHSAHSTALPISATSFISLLVSYSALQEWLKLLLFGGILESLRRLGLHLYYKIYGSFFITARFEEDDSSFDWMMLWLSKQPSWKNARDVEISTRSFGLNSNAVLIEGEEDDLTALLNRDRQLAYLPSEASVHHLWYKRHWVRVTRIIRQGYNNRREEVLEVCILSTNHRILNQLLLDAKKVYQTAQQNTISIYTSDSNNSWRHMASRPKRPLKSIVLDHGIKDLLIDDARDFLASKAWYAARGIPFRRGYLLYGVPGSGKTSIIHGLAGELGLDVYIVSLSRSLLDDTALNELISDLPEKCIALMEDIDAAFSQTLKRDLEKEDEEAAKDIKDEKDKPKALSTSKVSLSGLLNALDGVGAQEGRILFATTNKYSSLDPALCRPGRMDIHVHFKLASKYQARELYRCFYLPEEEEHADDDESPVIADSGYVSEEEKAARSSSSDEDTAFPIKSADFSGYSHHARAPKLSSAKVATLAAKFAGAIPEREFSMAALQGYLMAFKTRPYDAVRDAPEWVKKERAEMAKKMELSTSSEAVKENSET</sequence>
<dbReference type="SMART" id="SM00382">
    <property type="entry name" value="AAA"/>
    <property type="match status" value="1"/>
</dbReference>
<evidence type="ECO:0000256" key="5">
    <source>
        <dbReference type="ARBA" id="ARBA00022792"/>
    </source>
</evidence>
<keyword evidence="10" id="KW-0472">Membrane</keyword>
<dbReference type="GO" id="GO:0016887">
    <property type="term" value="F:ATP hydrolysis activity"/>
    <property type="evidence" value="ECO:0007669"/>
    <property type="project" value="InterPro"/>
</dbReference>
<dbReference type="EMBL" id="JADNYJ010000314">
    <property type="protein sequence ID" value="KAF8871281.1"/>
    <property type="molecule type" value="Genomic_DNA"/>
</dbReference>
<keyword evidence="7 12" id="KW-0067">ATP-binding</keyword>
<evidence type="ECO:0000259" key="13">
    <source>
        <dbReference type="SMART" id="SM00382"/>
    </source>
</evidence>
<evidence type="ECO:0000256" key="6">
    <source>
        <dbReference type="ARBA" id="ARBA00022801"/>
    </source>
</evidence>
<evidence type="ECO:0000256" key="7">
    <source>
        <dbReference type="ARBA" id="ARBA00022840"/>
    </source>
</evidence>
<protein>
    <submittedName>
        <fullName evidence="15">P-loop containing nucleoside triphosphate hydrolase protein</fullName>
    </submittedName>
</protein>
<comment type="subcellular location">
    <subcellularLocation>
        <location evidence="1">Mitochondrion inner membrane</location>
        <topology evidence="1">Single-pass membrane protein</topology>
    </subcellularLocation>
</comment>
<accession>A0A9P5N8Y7</accession>
<dbReference type="GO" id="GO:0005524">
    <property type="term" value="F:ATP binding"/>
    <property type="evidence" value="ECO:0007669"/>
    <property type="project" value="UniProtKB-KW"/>
</dbReference>
<dbReference type="OrthoDB" id="10251412at2759"/>
<dbReference type="Pfam" id="PF25426">
    <property type="entry name" value="AAA_lid_BCS1"/>
    <property type="match status" value="1"/>
</dbReference>
<comment type="similarity">
    <text evidence="2">Belongs to the AAA ATPase family. BCS1 subfamily.</text>
</comment>
<keyword evidence="5" id="KW-0999">Mitochondrion inner membrane</keyword>
<dbReference type="InterPro" id="IPR014851">
    <property type="entry name" value="BCS1_N"/>
</dbReference>
<keyword evidence="6 15" id="KW-0378">Hydrolase</keyword>
<dbReference type="InterPro" id="IPR027417">
    <property type="entry name" value="P-loop_NTPase"/>
</dbReference>
<comment type="catalytic activity">
    <reaction evidence="11">
        <text>ATP + H2O = ADP + phosphate + H(+)</text>
        <dbReference type="Rhea" id="RHEA:13065"/>
        <dbReference type="ChEBI" id="CHEBI:15377"/>
        <dbReference type="ChEBI" id="CHEBI:15378"/>
        <dbReference type="ChEBI" id="CHEBI:30616"/>
        <dbReference type="ChEBI" id="CHEBI:43474"/>
        <dbReference type="ChEBI" id="CHEBI:456216"/>
    </reaction>
    <physiologicalReaction direction="left-to-right" evidence="11">
        <dbReference type="Rhea" id="RHEA:13066"/>
    </physiologicalReaction>
</comment>
<keyword evidence="3" id="KW-0812">Transmembrane</keyword>
<dbReference type="Gene3D" id="3.40.50.300">
    <property type="entry name" value="P-loop containing nucleotide triphosphate hydrolases"/>
    <property type="match status" value="1"/>
</dbReference>
<keyword evidence="16" id="KW-1185">Reference proteome</keyword>
<dbReference type="InterPro" id="IPR050747">
    <property type="entry name" value="Mitochondrial_chaperone_BCS1"/>
</dbReference>
<comment type="caution">
    <text evidence="15">The sequence shown here is derived from an EMBL/GenBank/DDBJ whole genome shotgun (WGS) entry which is preliminary data.</text>
</comment>
<dbReference type="Pfam" id="PF00004">
    <property type="entry name" value="AAA"/>
    <property type="match status" value="1"/>
</dbReference>
<evidence type="ECO:0000256" key="3">
    <source>
        <dbReference type="ARBA" id="ARBA00022692"/>
    </source>
</evidence>
<keyword evidence="4 12" id="KW-0547">Nucleotide-binding</keyword>
<evidence type="ECO:0000259" key="14">
    <source>
        <dbReference type="SMART" id="SM01024"/>
    </source>
</evidence>
<reference evidence="15" key="1">
    <citation type="submission" date="2020-11" db="EMBL/GenBank/DDBJ databases">
        <authorList>
            <consortium name="DOE Joint Genome Institute"/>
            <person name="Ahrendt S."/>
            <person name="Riley R."/>
            <person name="Andreopoulos W."/>
            <person name="LaButti K."/>
            <person name="Pangilinan J."/>
            <person name="Ruiz-duenas F.J."/>
            <person name="Barrasa J.M."/>
            <person name="Sanchez-Garcia M."/>
            <person name="Camarero S."/>
            <person name="Miyauchi S."/>
            <person name="Serrano A."/>
            <person name="Linde D."/>
            <person name="Babiker R."/>
            <person name="Drula E."/>
            <person name="Ayuso-Fernandez I."/>
            <person name="Pacheco R."/>
            <person name="Padilla G."/>
            <person name="Ferreira P."/>
            <person name="Barriuso J."/>
            <person name="Kellner H."/>
            <person name="Castanera R."/>
            <person name="Alfaro M."/>
            <person name="Ramirez L."/>
            <person name="Pisabarro A.G."/>
            <person name="Kuo A."/>
            <person name="Tritt A."/>
            <person name="Lipzen A."/>
            <person name="He G."/>
            <person name="Yan M."/>
            <person name="Ng V."/>
            <person name="Cullen D."/>
            <person name="Martin F."/>
            <person name="Rosso M.-N."/>
            <person name="Henrissat B."/>
            <person name="Hibbett D."/>
            <person name="Martinez A.T."/>
            <person name="Grigoriev I.V."/>
        </authorList>
    </citation>
    <scope>NUCLEOTIDE SEQUENCE</scope>
    <source>
        <strain evidence="15">AH 44721</strain>
    </source>
</reference>
<feature type="domain" description="AAA+ ATPase" evidence="13">
    <location>
        <begin position="280"/>
        <end position="430"/>
    </location>
</feature>
<dbReference type="PANTHER" id="PTHR23070">
    <property type="entry name" value="BCS1 AAA-TYPE ATPASE"/>
    <property type="match status" value="1"/>
</dbReference>
<evidence type="ECO:0000313" key="16">
    <source>
        <dbReference type="Proteomes" id="UP000724874"/>
    </source>
</evidence>
<gene>
    <name evidence="15" type="ORF">CPB84DRAFT_1801005</name>
</gene>
<dbReference type="Pfam" id="PF08740">
    <property type="entry name" value="BCS1_N"/>
    <property type="match status" value="1"/>
</dbReference>
<evidence type="ECO:0000256" key="8">
    <source>
        <dbReference type="ARBA" id="ARBA00022989"/>
    </source>
</evidence>
<dbReference type="Proteomes" id="UP000724874">
    <property type="component" value="Unassembled WGS sequence"/>
</dbReference>
<proteinExistence type="inferred from homology"/>
<dbReference type="InterPro" id="IPR003593">
    <property type="entry name" value="AAA+_ATPase"/>
</dbReference>
<dbReference type="InterPro" id="IPR057495">
    <property type="entry name" value="AAA_lid_BCS1"/>
</dbReference>
<name>A0A9P5N8Y7_GYMJU</name>
<dbReference type="GO" id="GO:0005743">
    <property type="term" value="C:mitochondrial inner membrane"/>
    <property type="evidence" value="ECO:0007669"/>
    <property type="project" value="UniProtKB-SubCell"/>
</dbReference>
<evidence type="ECO:0000256" key="10">
    <source>
        <dbReference type="ARBA" id="ARBA00023136"/>
    </source>
</evidence>
<evidence type="ECO:0000313" key="15">
    <source>
        <dbReference type="EMBL" id="KAF8871281.1"/>
    </source>
</evidence>
<keyword evidence="8" id="KW-1133">Transmembrane helix</keyword>
<evidence type="ECO:0000256" key="9">
    <source>
        <dbReference type="ARBA" id="ARBA00023128"/>
    </source>
</evidence>
<evidence type="ECO:0000256" key="1">
    <source>
        <dbReference type="ARBA" id="ARBA00004434"/>
    </source>
</evidence>
<organism evidence="15 16">
    <name type="scientific">Gymnopilus junonius</name>
    <name type="common">Spectacular rustgill mushroom</name>
    <name type="synonym">Gymnopilus spectabilis subsp. junonius</name>
    <dbReference type="NCBI Taxonomy" id="109634"/>
    <lineage>
        <taxon>Eukaryota</taxon>
        <taxon>Fungi</taxon>
        <taxon>Dikarya</taxon>
        <taxon>Basidiomycota</taxon>
        <taxon>Agaricomycotina</taxon>
        <taxon>Agaricomycetes</taxon>
        <taxon>Agaricomycetidae</taxon>
        <taxon>Agaricales</taxon>
        <taxon>Agaricineae</taxon>
        <taxon>Hymenogastraceae</taxon>
        <taxon>Gymnopilus</taxon>
    </lineage>
</organism>
<keyword evidence="9" id="KW-0496">Mitochondrion</keyword>
<feature type="domain" description="BCS1 N-terminal" evidence="14">
    <location>
        <begin position="67"/>
        <end position="249"/>
    </location>
</feature>
<dbReference type="SUPFAM" id="SSF52540">
    <property type="entry name" value="P-loop containing nucleoside triphosphate hydrolases"/>
    <property type="match status" value="1"/>
</dbReference>
<evidence type="ECO:0000256" key="2">
    <source>
        <dbReference type="ARBA" id="ARBA00007448"/>
    </source>
</evidence>
<evidence type="ECO:0000256" key="12">
    <source>
        <dbReference type="RuleBase" id="RU003651"/>
    </source>
</evidence>
<dbReference type="PROSITE" id="PS00674">
    <property type="entry name" value="AAA"/>
    <property type="match status" value="1"/>
</dbReference>
<dbReference type="SMART" id="SM01024">
    <property type="entry name" value="BCS1_N"/>
    <property type="match status" value="1"/>
</dbReference>
<dbReference type="InterPro" id="IPR003960">
    <property type="entry name" value="ATPase_AAA_CS"/>
</dbReference>
<evidence type="ECO:0000256" key="4">
    <source>
        <dbReference type="ARBA" id="ARBA00022741"/>
    </source>
</evidence>
<evidence type="ECO:0000256" key="11">
    <source>
        <dbReference type="ARBA" id="ARBA00048778"/>
    </source>
</evidence>
<dbReference type="InterPro" id="IPR003959">
    <property type="entry name" value="ATPase_AAA_core"/>
</dbReference>
<dbReference type="AlphaFoldDB" id="A0A9P5N8Y7"/>